<dbReference type="InterPro" id="IPR036514">
    <property type="entry name" value="SGNH_hydro_sf"/>
</dbReference>
<feature type="domain" description="SGNH hydrolase-type esterase" evidence="2">
    <location>
        <begin position="42"/>
        <end position="143"/>
    </location>
</feature>
<dbReference type="SUPFAM" id="SSF52266">
    <property type="entry name" value="SGNH hydrolase"/>
    <property type="match status" value="1"/>
</dbReference>
<gene>
    <name evidence="3" type="ORF">ACFFF7_06090</name>
</gene>
<organism evidence="3 4">
    <name type="scientific">Novosphingobium aquiterrae</name>
    <dbReference type="NCBI Taxonomy" id="624388"/>
    <lineage>
        <taxon>Bacteria</taxon>
        <taxon>Pseudomonadati</taxon>
        <taxon>Pseudomonadota</taxon>
        <taxon>Alphaproteobacteria</taxon>
        <taxon>Sphingomonadales</taxon>
        <taxon>Sphingomonadaceae</taxon>
        <taxon>Novosphingobium</taxon>
    </lineage>
</organism>
<dbReference type="Proteomes" id="UP001589943">
    <property type="component" value="Unassembled WGS sequence"/>
</dbReference>
<feature type="region of interest" description="Disordered" evidence="1">
    <location>
        <begin position="1"/>
        <end position="23"/>
    </location>
</feature>
<evidence type="ECO:0000256" key="1">
    <source>
        <dbReference type="SAM" id="MobiDB-lite"/>
    </source>
</evidence>
<keyword evidence="4" id="KW-1185">Reference proteome</keyword>
<evidence type="ECO:0000259" key="2">
    <source>
        <dbReference type="Pfam" id="PF13472"/>
    </source>
</evidence>
<protein>
    <submittedName>
        <fullName evidence="3">GDSL-type esterase/lipase family protein</fullName>
    </submittedName>
</protein>
<name>A0ABV6PGM0_9SPHN</name>
<dbReference type="Gene3D" id="3.40.50.1110">
    <property type="entry name" value="SGNH hydrolase"/>
    <property type="match status" value="1"/>
</dbReference>
<evidence type="ECO:0000313" key="4">
    <source>
        <dbReference type="Proteomes" id="UP001589943"/>
    </source>
</evidence>
<reference evidence="3 4" key="1">
    <citation type="submission" date="2024-09" db="EMBL/GenBank/DDBJ databases">
        <authorList>
            <person name="Sun Q."/>
            <person name="Mori K."/>
        </authorList>
    </citation>
    <scope>NUCLEOTIDE SEQUENCE [LARGE SCALE GENOMIC DNA]</scope>
    <source>
        <strain evidence="3 4">NCAIM B.02537</strain>
    </source>
</reference>
<proteinExistence type="predicted"/>
<dbReference type="InterPro" id="IPR013830">
    <property type="entry name" value="SGNH_hydro"/>
</dbReference>
<evidence type="ECO:0000313" key="3">
    <source>
        <dbReference type="EMBL" id="MFC0588980.1"/>
    </source>
</evidence>
<comment type="caution">
    <text evidence="3">The sequence shown here is derived from an EMBL/GenBank/DDBJ whole genome shotgun (WGS) entry which is preliminary data.</text>
</comment>
<dbReference type="RefSeq" id="WP_379480494.1">
    <property type="nucleotide sequence ID" value="NZ_JBHLTL010000004.1"/>
</dbReference>
<accession>A0ABV6PGM0</accession>
<dbReference type="EMBL" id="JBHLTL010000004">
    <property type="protein sequence ID" value="MFC0588980.1"/>
    <property type="molecule type" value="Genomic_DNA"/>
</dbReference>
<sequence>MFSGEVLGRGVSTQKRRSDATAIPAGCDPAEAARRAHHGWLNDAMKPGDATGVRSNIASMVELARAHGITLILGNLTPADSYWLAPGVKLMPFVADHNRWLQAYASREKIALVDYHAALAGPDGRFLPGLSNVGLHPNRLGFARMGPLAGKALQAALRNRLRQRAR</sequence>
<dbReference type="Pfam" id="PF13472">
    <property type="entry name" value="Lipase_GDSL_2"/>
    <property type="match status" value="1"/>
</dbReference>